<evidence type="ECO:0000313" key="1">
    <source>
        <dbReference type="EMBL" id="WSB68376.1"/>
    </source>
</evidence>
<dbReference type="EMBL" id="CP109106">
    <property type="protein sequence ID" value="WSB68376.1"/>
    <property type="molecule type" value="Genomic_DNA"/>
</dbReference>
<keyword evidence="2" id="KW-1185">Reference proteome</keyword>
<sequence>MFSVVVGDQGAFDLGAVAADGSGKMPDAKATSLLAMTLMMRAAGLEFGEQGDVWGQAEAHGPLADDVTPGQGSGMVSTMRRLLLIGAGSLLTDGPLMPVRTWIEGLEHNGRALAEAASDGRFTLGVRGILARHVFFHWNRMGFTPRQQSIWSRVAREAVLGC</sequence>
<reference evidence="1 2" key="1">
    <citation type="submission" date="2022-10" db="EMBL/GenBank/DDBJ databases">
        <title>The complete genomes of actinobacterial strains from the NBC collection.</title>
        <authorList>
            <person name="Joergensen T.S."/>
            <person name="Alvarez Arevalo M."/>
            <person name="Sterndorff E.B."/>
            <person name="Faurdal D."/>
            <person name="Vuksanovic O."/>
            <person name="Mourched A.-S."/>
            <person name="Charusanti P."/>
            <person name="Shaw S."/>
            <person name="Blin K."/>
            <person name="Weber T."/>
        </authorList>
    </citation>
    <scope>NUCLEOTIDE SEQUENCE [LARGE SCALE GENOMIC DNA]</scope>
    <source>
        <strain evidence="1 2">NBC 01774</strain>
    </source>
</reference>
<dbReference type="Proteomes" id="UP001344251">
    <property type="component" value="Chromosome"/>
</dbReference>
<dbReference type="GeneID" id="97313375"/>
<proteinExistence type="predicted"/>
<evidence type="ECO:0000313" key="2">
    <source>
        <dbReference type="Proteomes" id="UP001344251"/>
    </source>
</evidence>
<dbReference type="RefSeq" id="WP_326617848.1">
    <property type="nucleotide sequence ID" value="NZ_CP109106.1"/>
</dbReference>
<protein>
    <submittedName>
        <fullName evidence="1">Uncharacterized protein</fullName>
    </submittedName>
</protein>
<gene>
    <name evidence="1" type="ORF">OG863_10645</name>
</gene>
<name>A0ABZ1FDW4_9ACTN</name>
<accession>A0ABZ1FDW4</accession>
<organism evidence="1 2">
    <name type="scientific">Streptomyces decoyicus</name>
    <dbReference type="NCBI Taxonomy" id="249567"/>
    <lineage>
        <taxon>Bacteria</taxon>
        <taxon>Bacillati</taxon>
        <taxon>Actinomycetota</taxon>
        <taxon>Actinomycetes</taxon>
        <taxon>Kitasatosporales</taxon>
        <taxon>Streptomycetaceae</taxon>
        <taxon>Streptomyces</taxon>
    </lineage>
</organism>